<proteinExistence type="predicted"/>
<reference evidence="1" key="1">
    <citation type="submission" date="2023-03" db="EMBL/GenBank/DDBJ databases">
        <title>Massive genome expansion in bonnet fungi (Mycena s.s.) driven by repeated elements and novel gene families across ecological guilds.</title>
        <authorList>
            <consortium name="Lawrence Berkeley National Laboratory"/>
            <person name="Harder C.B."/>
            <person name="Miyauchi S."/>
            <person name="Viragh M."/>
            <person name="Kuo A."/>
            <person name="Thoen E."/>
            <person name="Andreopoulos B."/>
            <person name="Lu D."/>
            <person name="Skrede I."/>
            <person name="Drula E."/>
            <person name="Henrissat B."/>
            <person name="Morin E."/>
            <person name="Kohler A."/>
            <person name="Barry K."/>
            <person name="LaButti K."/>
            <person name="Morin E."/>
            <person name="Salamov A."/>
            <person name="Lipzen A."/>
            <person name="Mereny Z."/>
            <person name="Hegedus B."/>
            <person name="Baldrian P."/>
            <person name="Stursova M."/>
            <person name="Weitz H."/>
            <person name="Taylor A."/>
            <person name="Grigoriev I.V."/>
            <person name="Nagy L.G."/>
            <person name="Martin F."/>
            <person name="Kauserud H."/>
        </authorList>
    </citation>
    <scope>NUCLEOTIDE SEQUENCE</scope>
    <source>
        <strain evidence="1">CBHHK188m</strain>
    </source>
</reference>
<name>A0AAD7KD01_9AGAR</name>
<dbReference type="EMBL" id="JARJLG010000004">
    <property type="protein sequence ID" value="KAJ7782026.1"/>
    <property type="molecule type" value="Genomic_DNA"/>
</dbReference>
<accession>A0AAD7KD01</accession>
<comment type="caution">
    <text evidence="1">The sequence shown here is derived from an EMBL/GenBank/DDBJ whole genome shotgun (WGS) entry which is preliminary data.</text>
</comment>
<evidence type="ECO:0000313" key="2">
    <source>
        <dbReference type="Proteomes" id="UP001215280"/>
    </source>
</evidence>
<dbReference type="AlphaFoldDB" id="A0AAD7KD01"/>
<evidence type="ECO:0000313" key="1">
    <source>
        <dbReference type="EMBL" id="KAJ7782026.1"/>
    </source>
</evidence>
<keyword evidence="2" id="KW-1185">Reference proteome</keyword>
<sequence>MNTLAAHLGLRPTLFVAAFFPASRCRYGSIPRRHAATLQPRIRSYISKTRKEGVEYAARLSKLSKNAGLCVFTNGSRSTCPGGGAGGAARVRTHSGATIIMKQYLGVQWNLVEAEILGSH</sequence>
<protein>
    <submittedName>
        <fullName evidence="1">Uncharacterized protein</fullName>
    </submittedName>
</protein>
<dbReference type="Proteomes" id="UP001215280">
    <property type="component" value="Unassembled WGS sequence"/>
</dbReference>
<organism evidence="1 2">
    <name type="scientific">Mycena maculata</name>
    <dbReference type="NCBI Taxonomy" id="230809"/>
    <lineage>
        <taxon>Eukaryota</taxon>
        <taxon>Fungi</taxon>
        <taxon>Dikarya</taxon>
        <taxon>Basidiomycota</taxon>
        <taxon>Agaricomycotina</taxon>
        <taxon>Agaricomycetes</taxon>
        <taxon>Agaricomycetidae</taxon>
        <taxon>Agaricales</taxon>
        <taxon>Marasmiineae</taxon>
        <taxon>Mycenaceae</taxon>
        <taxon>Mycena</taxon>
    </lineage>
</organism>
<gene>
    <name evidence="1" type="ORF">DFH07DRAFT_792352</name>
</gene>